<evidence type="ECO:0000313" key="2">
    <source>
        <dbReference type="Proteomes" id="UP000178880"/>
    </source>
</evidence>
<dbReference type="EMBL" id="MHLA01000005">
    <property type="protein sequence ID" value="OGZ00263.1"/>
    <property type="molecule type" value="Genomic_DNA"/>
</dbReference>
<organism evidence="1 2">
    <name type="scientific">Candidatus Liptonbacteria bacterium RIFCSPLOWO2_01_FULL_52_25</name>
    <dbReference type="NCBI Taxonomy" id="1798650"/>
    <lineage>
        <taxon>Bacteria</taxon>
        <taxon>Candidatus Liptoniibacteriota</taxon>
    </lineage>
</organism>
<proteinExistence type="predicted"/>
<accession>A0A1G2CFT6</accession>
<gene>
    <name evidence="1" type="ORF">A2945_04520</name>
</gene>
<name>A0A1G2CFT6_9BACT</name>
<evidence type="ECO:0008006" key="3">
    <source>
        <dbReference type="Google" id="ProtNLM"/>
    </source>
</evidence>
<reference evidence="1 2" key="1">
    <citation type="journal article" date="2016" name="Nat. Commun.">
        <title>Thousands of microbial genomes shed light on interconnected biogeochemical processes in an aquifer system.</title>
        <authorList>
            <person name="Anantharaman K."/>
            <person name="Brown C.T."/>
            <person name="Hug L.A."/>
            <person name="Sharon I."/>
            <person name="Castelle C.J."/>
            <person name="Probst A.J."/>
            <person name="Thomas B.C."/>
            <person name="Singh A."/>
            <person name="Wilkins M.J."/>
            <person name="Karaoz U."/>
            <person name="Brodie E.L."/>
            <person name="Williams K.H."/>
            <person name="Hubbard S.S."/>
            <person name="Banfield J.F."/>
        </authorList>
    </citation>
    <scope>NUCLEOTIDE SEQUENCE [LARGE SCALE GENOMIC DNA]</scope>
</reference>
<evidence type="ECO:0000313" key="1">
    <source>
        <dbReference type="EMBL" id="OGZ00263.1"/>
    </source>
</evidence>
<protein>
    <recommendedName>
        <fullName evidence="3">PD(D/E)XK endonuclease domain-containing protein</fullName>
    </recommendedName>
</protein>
<sequence length="150" mass="17013">MTNKFIKTMPITLQIKKVVASAIRVAISYEKLTNRKLGITGEVGEVLVCSHKKLKEKGLKLSSNPILAGYDAIDKNGKQYQIKAKQSDRGSLSRFSNHKFDVVIVAVFDTNYKIKELWRASYKKLEPLIAGHKRRNPSLPEFKRVAKEIL</sequence>
<comment type="caution">
    <text evidence="1">The sequence shown here is derived from an EMBL/GenBank/DDBJ whole genome shotgun (WGS) entry which is preliminary data.</text>
</comment>
<dbReference type="Proteomes" id="UP000178880">
    <property type="component" value="Unassembled WGS sequence"/>
</dbReference>
<dbReference type="AlphaFoldDB" id="A0A1G2CFT6"/>
<dbReference type="STRING" id="1798650.A2945_04520"/>